<gene>
    <name evidence="2" type="ORF">H9624_08390</name>
</gene>
<keyword evidence="3" id="KW-1185">Reference proteome</keyword>
<evidence type="ECO:0000313" key="3">
    <source>
        <dbReference type="Proteomes" id="UP000661894"/>
    </source>
</evidence>
<name>A0ABR8Z2E7_9MICO</name>
<proteinExistence type="predicted"/>
<dbReference type="Proteomes" id="UP000661894">
    <property type="component" value="Unassembled WGS sequence"/>
</dbReference>
<dbReference type="SUPFAM" id="SSF56112">
    <property type="entry name" value="Protein kinase-like (PK-like)"/>
    <property type="match status" value="1"/>
</dbReference>
<feature type="region of interest" description="Disordered" evidence="1">
    <location>
        <begin position="1"/>
        <end position="26"/>
    </location>
</feature>
<dbReference type="EMBL" id="JACSPO010000003">
    <property type="protein sequence ID" value="MBD8062342.1"/>
    <property type="molecule type" value="Genomic_DNA"/>
</dbReference>
<comment type="caution">
    <text evidence="2">The sequence shown here is derived from an EMBL/GenBank/DDBJ whole genome shotgun (WGS) entry which is preliminary data.</text>
</comment>
<evidence type="ECO:0008006" key="4">
    <source>
        <dbReference type="Google" id="ProtNLM"/>
    </source>
</evidence>
<organism evidence="2 3">
    <name type="scientific">Oceanitalea stevensii</name>
    <dbReference type="NCBI Taxonomy" id="2763072"/>
    <lineage>
        <taxon>Bacteria</taxon>
        <taxon>Bacillati</taxon>
        <taxon>Actinomycetota</taxon>
        <taxon>Actinomycetes</taxon>
        <taxon>Micrococcales</taxon>
        <taxon>Bogoriellaceae</taxon>
        <taxon>Georgenia</taxon>
    </lineage>
</organism>
<reference evidence="2 3" key="1">
    <citation type="submission" date="2020-08" db="EMBL/GenBank/DDBJ databases">
        <title>A Genomic Blueprint of the Chicken Gut Microbiome.</title>
        <authorList>
            <person name="Gilroy R."/>
            <person name="Ravi A."/>
            <person name="Getino M."/>
            <person name="Pursley I."/>
            <person name="Horton D.L."/>
            <person name="Alikhan N.-F."/>
            <person name="Baker D."/>
            <person name="Gharbi K."/>
            <person name="Hall N."/>
            <person name="Watson M."/>
            <person name="Adriaenssens E.M."/>
            <person name="Foster-Nyarko E."/>
            <person name="Jarju S."/>
            <person name="Secka A."/>
            <person name="Antonio M."/>
            <person name="Oren A."/>
            <person name="Chaudhuri R."/>
            <person name="La Ragione R.M."/>
            <person name="Hildebrand F."/>
            <person name="Pallen M.J."/>
        </authorList>
    </citation>
    <scope>NUCLEOTIDE SEQUENCE [LARGE SCALE GENOMIC DNA]</scope>
    <source>
        <strain evidence="2 3">Sa1BUA1</strain>
    </source>
</reference>
<sequence>MDRPPPPDVLAAFGATASPEPLPGGQHRAWRSGDVVLKPLDVPEEELRWRAAVLAELDGAAGLRVAPPVPSADGGLVVGGWTAWRYEPGAPPRADQYEDVIAAGRVLHDHLARHPRPAFLDGRDHPWAVADRVAWGEQDVDDDDGRLPHVRTLLEARQPVAQQAQLVHGDLTDNVHLHPELAPLVLDLTPYWRPPSYATAIVVADALVFRGAGLHLLERVRADEDEDFPQLLVRALLFRAVADHLLAPDKDEEWPDWFGPVSRYVADIVRG</sequence>
<evidence type="ECO:0000256" key="1">
    <source>
        <dbReference type="SAM" id="MobiDB-lite"/>
    </source>
</evidence>
<dbReference type="InterPro" id="IPR011009">
    <property type="entry name" value="Kinase-like_dom_sf"/>
</dbReference>
<evidence type="ECO:0000313" key="2">
    <source>
        <dbReference type="EMBL" id="MBD8062342.1"/>
    </source>
</evidence>
<accession>A0ABR8Z2E7</accession>
<dbReference type="RefSeq" id="WP_251839454.1">
    <property type="nucleotide sequence ID" value="NZ_JACSPO010000003.1"/>
</dbReference>
<protein>
    <recommendedName>
        <fullName evidence="4">Aminoglycoside phosphotransferase</fullName>
    </recommendedName>
</protein>